<protein>
    <recommendedName>
        <fullName evidence="2">histidine kinase</fullName>
        <ecNumber evidence="2">2.7.13.3</ecNumber>
    </recommendedName>
</protein>
<evidence type="ECO:0000313" key="9">
    <source>
        <dbReference type="EMBL" id="TLP36896.1"/>
    </source>
</evidence>
<dbReference type="CDD" id="cd00130">
    <property type="entry name" value="PAS"/>
    <property type="match status" value="1"/>
</dbReference>
<dbReference type="InterPro" id="IPR003594">
    <property type="entry name" value="HATPase_dom"/>
</dbReference>
<dbReference type="InterPro" id="IPR003661">
    <property type="entry name" value="HisK_dim/P_dom"/>
</dbReference>
<evidence type="ECO:0000313" key="10">
    <source>
        <dbReference type="Proteomes" id="UP000308901"/>
    </source>
</evidence>
<keyword evidence="3" id="KW-0597">Phosphoprotein</keyword>
<dbReference type="RefSeq" id="WP_138153150.1">
    <property type="nucleotide sequence ID" value="NZ_VANU01000005.1"/>
</dbReference>
<dbReference type="SMART" id="SM00062">
    <property type="entry name" value="PBPb"/>
    <property type="match status" value="3"/>
</dbReference>
<feature type="coiled-coil region" evidence="5">
    <location>
        <begin position="765"/>
        <end position="795"/>
    </location>
</feature>
<sequence length="1160" mass="134185">MKIVLLFFFLFVSIFAKELSFTNEEIEFIKNHKPIKIASIKSYIPFSYEKNNNKIGLTHDLLDLISKKSGLKFEKTNGSWSTIFKKFKNKEVDIISEISYKKDREEYAVFTEPYYEVPIGVFTNGLIKYEGKKSLEGKRIGILKGSFFIQILKEIKDVEIVELESEKEKLFYLLNNQVDLIISNAMTENYTYNLMYKDVKLSGFFENEQISKEDLRFGIQKENKILSSIFLKTFNSISLTEMIQLKKDWIYSNKNLHTKAYLTIEEKNFIEDNVIKIGIESSKPYIFFNEKQNDIDGFYSDILKLVLEKTGLKVEYVKDSWHNLLTDFKKGKIDLLPATFYDKKREDFGLYTKEYYKVKEYIYTKLLNYKDLTNLNNKKVAIVKGYATINKLKKKFPNIQIVETDSLAQSVSLALNEKVDALIDYHLVVENFLFENAILDLKGTPQDYLNATSVHYFSKKEQPILNSILQKGLDSILKEERTKLYNNWFSANSILSSQNLKTIKEKKFIQNHPLIKFRVRPNRAPYEFEKDGKAAGLAVDYVRESAKKMGFEVEFVVNNDPVKDAFYHINNVREKYDTLVFTVKNPDREKEFSFGIDFLSYPLMIITHKDANYVGSMSSLNNKTVVLEEGFLTNKWIKRDYPKINIINAKDTKSALEMVNSNKDLTYIGNLGVANYLRVHDKLENIKISAPSGYGDVNFSFIAPKEWPELASLLSKGFKQIAPTEHIKIQQKWFSIQEVRNTDYSLIFKTSIILFLIIIWILWWNRKLSKEKDKTKTALKELQKAKGLLEEKNKEVLISQQFLESVLDESPNPIIIKDHNNKFVLVNEALAKLYNTTKENLIGKDDSSFIDDKEMTNFYKENVKNIFDSGKSQIVYEDSKDLKTGEIRNFMSIKKPFKDTNGNQLILVIANDITEIKKLEAEKLKNQELIFQQSKTASMGEMIGNIAHQWRQPLSIISTASTGLVIEKELGVLDDNKLIDTLKTINEYTQHLSNTIETFRDYIKDTKEFKEVILQDRIKVAINIVNASFSSNFIVIKTNIETIEPIKIKLVLGELSEALINILNNSKDVLKERKIKSPWVDVQLKKQSNKAMITIEDNGGGVDEEIIERIFEPYFTTKHQSQGTGLGLHMSYKIITESLKGSIYVKNTSNGAKFFIELPL</sequence>
<dbReference type="CDD" id="cd00082">
    <property type="entry name" value="HisKA"/>
    <property type="match status" value="1"/>
</dbReference>
<dbReference type="SUPFAM" id="SSF53850">
    <property type="entry name" value="Periplasmic binding protein-like II"/>
    <property type="match status" value="3"/>
</dbReference>
<gene>
    <name evidence="9" type="ORF">FDK22_11655</name>
</gene>
<dbReference type="PRINTS" id="PR00344">
    <property type="entry name" value="BCTRLSENSOR"/>
</dbReference>
<dbReference type="PANTHER" id="PTHR35936:SF38">
    <property type="entry name" value="GLUTAMINE-BINDING PERIPLASMIC PROTEIN"/>
    <property type="match status" value="1"/>
</dbReference>
<reference evidence="9 10" key="1">
    <citation type="submission" date="2019-05" db="EMBL/GenBank/DDBJ databases">
        <title>Arcobacter sp. nov., isolated from sea sediment.</title>
        <authorList>
            <person name="Kim W."/>
        </authorList>
    </citation>
    <scope>NUCLEOTIDE SEQUENCE [LARGE SCALE GENOMIC DNA]</scope>
    <source>
        <strain evidence="9 10">CAU 1517</strain>
    </source>
</reference>
<dbReference type="EMBL" id="VANU01000005">
    <property type="protein sequence ID" value="TLP36896.1"/>
    <property type="molecule type" value="Genomic_DNA"/>
</dbReference>
<dbReference type="GO" id="GO:0000155">
    <property type="term" value="F:phosphorelay sensor kinase activity"/>
    <property type="evidence" value="ECO:0007669"/>
    <property type="project" value="InterPro"/>
</dbReference>
<dbReference type="CDD" id="cd01007">
    <property type="entry name" value="PBP2_BvgS_HisK_like"/>
    <property type="match status" value="3"/>
</dbReference>
<dbReference type="PROSITE" id="PS50109">
    <property type="entry name" value="HIS_KIN"/>
    <property type="match status" value="1"/>
</dbReference>
<comment type="catalytic activity">
    <reaction evidence="1">
        <text>ATP + protein L-histidine = ADP + protein N-phospho-L-histidine.</text>
        <dbReference type="EC" id="2.7.13.3"/>
    </reaction>
</comment>
<dbReference type="SUPFAM" id="SSF55874">
    <property type="entry name" value="ATPase domain of HSP90 chaperone/DNA topoisomerase II/histidine kinase"/>
    <property type="match status" value="1"/>
</dbReference>
<dbReference type="Proteomes" id="UP000308901">
    <property type="component" value="Unassembled WGS sequence"/>
</dbReference>
<keyword evidence="6" id="KW-0812">Transmembrane</keyword>
<dbReference type="Gene3D" id="3.30.565.10">
    <property type="entry name" value="Histidine kinase-like ATPase, C-terminal domain"/>
    <property type="match status" value="1"/>
</dbReference>
<dbReference type="Pfam" id="PF13426">
    <property type="entry name" value="PAS_9"/>
    <property type="match status" value="1"/>
</dbReference>
<proteinExistence type="predicted"/>
<name>A0A5R8XYE1_9BACT</name>
<dbReference type="Gene3D" id="1.10.287.130">
    <property type="match status" value="1"/>
</dbReference>
<dbReference type="InterPro" id="IPR036890">
    <property type="entry name" value="HATPase_C_sf"/>
</dbReference>
<evidence type="ECO:0000259" key="8">
    <source>
        <dbReference type="PROSITE" id="PS50112"/>
    </source>
</evidence>
<dbReference type="InterPro" id="IPR001638">
    <property type="entry name" value="Solute-binding_3/MltF_N"/>
</dbReference>
<dbReference type="PANTHER" id="PTHR35936">
    <property type="entry name" value="MEMBRANE-BOUND LYTIC MUREIN TRANSGLYCOSYLASE F"/>
    <property type="match status" value="1"/>
</dbReference>
<dbReference type="AlphaFoldDB" id="A0A5R8XYE1"/>
<dbReference type="Pfam" id="PF02518">
    <property type="entry name" value="HATPase_c"/>
    <property type="match status" value="1"/>
</dbReference>
<evidence type="ECO:0000259" key="7">
    <source>
        <dbReference type="PROSITE" id="PS50109"/>
    </source>
</evidence>
<dbReference type="Gene3D" id="3.30.450.20">
    <property type="entry name" value="PAS domain"/>
    <property type="match status" value="1"/>
</dbReference>
<evidence type="ECO:0000256" key="3">
    <source>
        <dbReference type="ARBA" id="ARBA00022553"/>
    </source>
</evidence>
<dbReference type="NCBIfam" id="TIGR00229">
    <property type="entry name" value="sensory_box"/>
    <property type="match status" value="1"/>
</dbReference>
<dbReference type="Gene3D" id="3.40.190.10">
    <property type="entry name" value="Periplasmic binding protein-like II"/>
    <property type="match status" value="6"/>
</dbReference>
<evidence type="ECO:0000256" key="5">
    <source>
        <dbReference type="SAM" id="Coils"/>
    </source>
</evidence>
<accession>A0A5R8XYE1</accession>
<keyword evidence="6" id="KW-0472">Membrane</keyword>
<keyword evidence="6" id="KW-1133">Transmembrane helix</keyword>
<feature type="domain" description="Histidine kinase" evidence="7">
    <location>
        <begin position="945"/>
        <end position="1160"/>
    </location>
</feature>
<dbReference type="OrthoDB" id="5341226at2"/>
<dbReference type="SUPFAM" id="SSF47384">
    <property type="entry name" value="Homodimeric domain of signal transducing histidine kinase"/>
    <property type="match status" value="1"/>
</dbReference>
<dbReference type="InterPro" id="IPR036097">
    <property type="entry name" value="HisK_dim/P_sf"/>
</dbReference>
<dbReference type="SMART" id="SM00387">
    <property type="entry name" value="HATPase_c"/>
    <property type="match status" value="1"/>
</dbReference>
<dbReference type="SMART" id="SM00091">
    <property type="entry name" value="PAS"/>
    <property type="match status" value="1"/>
</dbReference>
<dbReference type="InterPro" id="IPR004358">
    <property type="entry name" value="Sig_transdc_His_kin-like_C"/>
</dbReference>
<feature type="transmembrane region" description="Helical" evidence="6">
    <location>
        <begin position="744"/>
        <end position="764"/>
    </location>
</feature>
<dbReference type="Pfam" id="PF00497">
    <property type="entry name" value="SBP_bac_3"/>
    <property type="match status" value="3"/>
</dbReference>
<dbReference type="PROSITE" id="PS50112">
    <property type="entry name" value="PAS"/>
    <property type="match status" value="1"/>
</dbReference>
<dbReference type="InterPro" id="IPR000014">
    <property type="entry name" value="PAS"/>
</dbReference>
<evidence type="ECO:0000256" key="6">
    <source>
        <dbReference type="SAM" id="Phobius"/>
    </source>
</evidence>
<feature type="domain" description="PAS" evidence="8">
    <location>
        <begin position="799"/>
        <end position="870"/>
    </location>
</feature>
<keyword evidence="5" id="KW-0175">Coiled coil</keyword>
<dbReference type="InterPro" id="IPR035965">
    <property type="entry name" value="PAS-like_dom_sf"/>
</dbReference>
<organism evidence="9 10">
    <name type="scientific">Arcobacter arenosus</name>
    <dbReference type="NCBI Taxonomy" id="2576037"/>
    <lineage>
        <taxon>Bacteria</taxon>
        <taxon>Pseudomonadati</taxon>
        <taxon>Campylobacterota</taxon>
        <taxon>Epsilonproteobacteria</taxon>
        <taxon>Campylobacterales</taxon>
        <taxon>Arcobacteraceae</taxon>
        <taxon>Arcobacter</taxon>
    </lineage>
</organism>
<evidence type="ECO:0000256" key="1">
    <source>
        <dbReference type="ARBA" id="ARBA00000085"/>
    </source>
</evidence>
<keyword evidence="4" id="KW-0732">Signal</keyword>
<evidence type="ECO:0000256" key="2">
    <source>
        <dbReference type="ARBA" id="ARBA00012438"/>
    </source>
</evidence>
<dbReference type="InterPro" id="IPR005467">
    <property type="entry name" value="His_kinase_dom"/>
</dbReference>
<comment type="caution">
    <text evidence="9">The sequence shown here is derived from an EMBL/GenBank/DDBJ whole genome shotgun (WGS) entry which is preliminary data.</text>
</comment>
<evidence type="ECO:0000256" key="4">
    <source>
        <dbReference type="ARBA" id="ARBA00022729"/>
    </source>
</evidence>
<dbReference type="SUPFAM" id="SSF55785">
    <property type="entry name" value="PYP-like sensor domain (PAS domain)"/>
    <property type="match status" value="1"/>
</dbReference>
<dbReference type="EC" id="2.7.13.3" evidence="2"/>
<keyword evidence="10" id="KW-1185">Reference proteome</keyword>